<protein>
    <submittedName>
        <fullName evidence="1">Uncharacterized protein</fullName>
    </submittedName>
</protein>
<name>A0A2V5GSY0_ASPV1</name>
<dbReference type="AlphaFoldDB" id="A0A2V5GSY0"/>
<gene>
    <name evidence="1" type="ORF">BO99DRAFT_406675</name>
</gene>
<reference evidence="1 2" key="1">
    <citation type="submission" date="2018-02" db="EMBL/GenBank/DDBJ databases">
        <title>The genomes of Aspergillus section Nigri reveals drivers in fungal speciation.</title>
        <authorList>
            <consortium name="DOE Joint Genome Institute"/>
            <person name="Vesth T.C."/>
            <person name="Nybo J."/>
            <person name="Theobald S."/>
            <person name="Brandl J."/>
            <person name="Frisvad J.C."/>
            <person name="Nielsen K.F."/>
            <person name="Lyhne E.K."/>
            <person name="Kogle M.E."/>
            <person name="Kuo A."/>
            <person name="Riley R."/>
            <person name="Clum A."/>
            <person name="Nolan M."/>
            <person name="Lipzen A."/>
            <person name="Salamov A."/>
            <person name="Henrissat B."/>
            <person name="Wiebenga A."/>
            <person name="De vries R.P."/>
            <person name="Grigoriev I.V."/>
            <person name="Mortensen U.H."/>
            <person name="Andersen M.R."/>
            <person name="Baker S.E."/>
        </authorList>
    </citation>
    <scope>NUCLEOTIDE SEQUENCE [LARGE SCALE GENOMIC DNA]</scope>
    <source>
        <strain evidence="1 2">CBS 115571</strain>
    </source>
</reference>
<accession>A0A2V5GSY0</accession>
<dbReference type="Proteomes" id="UP000249829">
    <property type="component" value="Unassembled WGS sequence"/>
</dbReference>
<organism evidence="1 2">
    <name type="scientific">Aspergillus violaceofuscus (strain CBS 115571)</name>
    <dbReference type="NCBI Taxonomy" id="1450538"/>
    <lineage>
        <taxon>Eukaryota</taxon>
        <taxon>Fungi</taxon>
        <taxon>Dikarya</taxon>
        <taxon>Ascomycota</taxon>
        <taxon>Pezizomycotina</taxon>
        <taxon>Eurotiomycetes</taxon>
        <taxon>Eurotiomycetidae</taxon>
        <taxon>Eurotiales</taxon>
        <taxon>Aspergillaceae</taxon>
        <taxon>Aspergillus</taxon>
    </lineage>
</organism>
<sequence length="152" mass="17034">MPRMWEEPPTTLLEGYDQQDLLKHGRECCSSGTYYAGTRLPSCSIPLDYEAKGQVANSNVPALHATWYCHDGPSQPHNPGILQITYRAAITPPFWLDRRINPMIETCTIDTIPPRVEGGAAAVSQSRGRRDERMIVVLSKILCEIRPKARQS</sequence>
<dbReference type="EMBL" id="KZ825212">
    <property type="protein sequence ID" value="PYI14399.1"/>
    <property type="molecule type" value="Genomic_DNA"/>
</dbReference>
<keyword evidence="2" id="KW-1185">Reference proteome</keyword>
<evidence type="ECO:0000313" key="1">
    <source>
        <dbReference type="EMBL" id="PYI14399.1"/>
    </source>
</evidence>
<proteinExistence type="predicted"/>
<evidence type="ECO:0000313" key="2">
    <source>
        <dbReference type="Proteomes" id="UP000249829"/>
    </source>
</evidence>